<name>A0ABR8W734_9MICO</name>
<keyword evidence="2" id="KW-1185">Reference proteome</keyword>
<gene>
    <name evidence="1" type="ORF">H9633_09345</name>
</gene>
<dbReference type="EMBL" id="JACSPX010000002">
    <property type="protein sequence ID" value="MBD8012501.1"/>
    <property type="molecule type" value="Genomic_DNA"/>
</dbReference>
<accession>A0ABR8W734</accession>
<comment type="caution">
    <text evidence="1">The sequence shown here is derived from an EMBL/GenBank/DDBJ whole genome shotgun (WGS) entry which is preliminary data.</text>
</comment>
<reference evidence="1 2" key="1">
    <citation type="submission" date="2020-08" db="EMBL/GenBank/DDBJ databases">
        <title>A Genomic Blueprint of the Chicken Gut Microbiome.</title>
        <authorList>
            <person name="Gilroy R."/>
            <person name="Ravi A."/>
            <person name="Getino M."/>
            <person name="Pursley I."/>
            <person name="Horton D.L."/>
            <person name="Alikhan N.-F."/>
            <person name="Baker D."/>
            <person name="Gharbi K."/>
            <person name="Hall N."/>
            <person name="Watson M."/>
            <person name="Adriaenssens E.M."/>
            <person name="Foster-Nyarko E."/>
            <person name="Jarju S."/>
            <person name="Secka A."/>
            <person name="Antonio M."/>
            <person name="Oren A."/>
            <person name="Chaudhuri R."/>
            <person name="La Ragione R.M."/>
            <person name="Hildebrand F."/>
            <person name="Pallen M.J."/>
        </authorList>
    </citation>
    <scope>NUCLEOTIDE SEQUENCE [LARGE SCALE GENOMIC DNA]</scope>
    <source>
        <strain evidence="1 2">Re1</strain>
    </source>
</reference>
<sequence>MLPLDPPSATPSSMSHNVITFAGMTTGQMQQAIILIDDDDSIPLERDQDIGDLKTRIEEAAAQSRFVDFRTAEGAEVSVLLSPHSRVRIAVLPPRLEALDIEQPSGLDYLPADLL</sequence>
<dbReference type="Proteomes" id="UP000611521">
    <property type="component" value="Unassembled WGS sequence"/>
</dbReference>
<evidence type="ECO:0000313" key="2">
    <source>
        <dbReference type="Proteomes" id="UP000611521"/>
    </source>
</evidence>
<proteinExistence type="predicted"/>
<protein>
    <submittedName>
        <fullName evidence="1">Uncharacterized protein</fullName>
    </submittedName>
</protein>
<evidence type="ECO:0000313" key="1">
    <source>
        <dbReference type="EMBL" id="MBD8012501.1"/>
    </source>
</evidence>
<organism evidence="1 2">
    <name type="scientific">Microbacterium commune</name>
    <dbReference type="NCBI Taxonomy" id="2762219"/>
    <lineage>
        <taxon>Bacteria</taxon>
        <taxon>Bacillati</taxon>
        <taxon>Actinomycetota</taxon>
        <taxon>Actinomycetes</taxon>
        <taxon>Micrococcales</taxon>
        <taxon>Microbacteriaceae</taxon>
        <taxon>Microbacterium</taxon>
    </lineage>
</organism>